<gene>
    <name evidence="1" type="ORF">WKW82_35915</name>
</gene>
<evidence type="ECO:0000313" key="2">
    <source>
        <dbReference type="Proteomes" id="UP001385892"/>
    </source>
</evidence>
<keyword evidence="2" id="KW-1185">Reference proteome</keyword>
<name>A0ABU8WX22_9BURK</name>
<accession>A0ABU8WX22</accession>
<protein>
    <submittedName>
        <fullName evidence="1">Uncharacterized protein</fullName>
    </submittedName>
</protein>
<dbReference type="EMBL" id="JBBKZT010000030">
    <property type="protein sequence ID" value="MEJ8852063.1"/>
    <property type="molecule type" value="Genomic_DNA"/>
</dbReference>
<dbReference type="RefSeq" id="WP_340347918.1">
    <property type="nucleotide sequence ID" value="NZ_JBBKZT010000030.1"/>
</dbReference>
<evidence type="ECO:0000313" key="1">
    <source>
        <dbReference type="EMBL" id="MEJ8852063.1"/>
    </source>
</evidence>
<proteinExistence type="predicted"/>
<sequence>MAKNYNYKEFDLSSMGDLALTVEERAQGEFFWVVIEAISDDSHDRMAYRRLRAAEQPQDSYSSALAVGSLMLRRLTGNP</sequence>
<dbReference type="Proteomes" id="UP001385892">
    <property type="component" value="Unassembled WGS sequence"/>
</dbReference>
<organism evidence="1 2">
    <name type="scientific">Variovorax rhizosphaerae</name>
    <dbReference type="NCBI Taxonomy" id="1836200"/>
    <lineage>
        <taxon>Bacteria</taxon>
        <taxon>Pseudomonadati</taxon>
        <taxon>Pseudomonadota</taxon>
        <taxon>Betaproteobacteria</taxon>
        <taxon>Burkholderiales</taxon>
        <taxon>Comamonadaceae</taxon>
        <taxon>Variovorax</taxon>
    </lineage>
</organism>
<comment type="caution">
    <text evidence="1">The sequence shown here is derived from an EMBL/GenBank/DDBJ whole genome shotgun (WGS) entry which is preliminary data.</text>
</comment>
<reference evidence="1 2" key="1">
    <citation type="submission" date="2024-03" db="EMBL/GenBank/DDBJ databases">
        <title>Novel species of the genus Variovorax.</title>
        <authorList>
            <person name="Liu Q."/>
            <person name="Xin Y.-H."/>
        </authorList>
    </citation>
    <scope>NUCLEOTIDE SEQUENCE [LARGE SCALE GENOMIC DNA]</scope>
    <source>
        <strain evidence="1 2">KACC 18900</strain>
    </source>
</reference>